<dbReference type="Proteomes" id="UP000053232">
    <property type="component" value="Unassembled WGS sequence"/>
</dbReference>
<protein>
    <submittedName>
        <fullName evidence="1">Regulator of telomere elongation helicase 1</fullName>
    </submittedName>
</protein>
<sequence>MVNLLKLGKYSQYSDITKLSFQINRKEEYFNAVVILNKSFESKTNRIIPHLKQVNFAFINYKGSVQSSLPQFNQISDEWGTELRFHIKIHVNCFPEIVKDPILSQWLFEIGNVYTILKGKQKFHHAQTLTQLLQTFNRKIEHMNFIQENGRIIEKQELLNGDYLKLGFTTTNITETLDNYQYELSFYTNHLIVDQDIHMICNFLKTCPLRQRDKLVQLTLLNINYCDGIINELDVLFKYLTNVQILHYQRKGDNLRRQQIQQILKKQELAIQQLDLRQVIDVKLYSKIIERYHNLKVLKANRCLKQAITNKDINWESMTLKYQIDCLEDFSLFANLAEKLKVKSLCLKLSDKFQNTNIIDDYELTLVSTLSKVSTSTLKELNVRNLLKHSLNTESYVNYIEVVSKFDQIQKLAISMKANSFSLDRNIQKYLLKMKNLQELEIYQPKYEWQPLIQEIDEKLLIQCLNKSNFPKMQKIYLTGFWISNMTNIYNLLKTRVQSCWIIVEVKDPQIIREKALGKQVSQKIQDIKNHHVVERLTDQNKIQFN</sequence>
<accession>A0A073I0A3</accession>
<reference evidence="2" key="1">
    <citation type="journal article" date="2014" name="Cell">
        <title>The Architecture of a Scrambled Genome Reveals Massive Levels of Genomic Rearrangement during Development.</title>
        <authorList>
            <person name="Chen X."/>
            <person name="Bracht J.R."/>
            <person name="Goldman A.D."/>
            <person name="Dolzhenko E."/>
            <person name="Clay D.M."/>
            <person name="Swart E.C."/>
            <person name="Perlman D.H."/>
            <person name="Doak T.G."/>
            <person name="Stuart A."/>
            <person name="Amemiya C.T."/>
            <person name="Sebra R.P."/>
            <person name="Landweber L.F."/>
        </authorList>
    </citation>
    <scope>NUCLEOTIDE SEQUENCE [LARGE SCALE GENOMIC DNA]</scope>
    <source>
        <strain evidence="2">JRB310</strain>
    </source>
</reference>
<dbReference type="AlphaFoldDB" id="A0A073I0A3"/>
<organism evidence="1 2">
    <name type="scientific">Oxytricha trifallax</name>
    <dbReference type="NCBI Taxonomy" id="1172189"/>
    <lineage>
        <taxon>Eukaryota</taxon>
        <taxon>Sar</taxon>
        <taxon>Alveolata</taxon>
        <taxon>Ciliophora</taxon>
        <taxon>Intramacronucleata</taxon>
        <taxon>Spirotrichea</taxon>
        <taxon>Stichotrichia</taxon>
        <taxon>Sporadotrichida</taxon>
        <taxon>Oxytrichidae</taxon>
        <taxon>Oxytrichinae</taxon>
        <taxon>Oxytricha</taxon>
    </lineage>
</organism>
<evidence type="ECO:0000313" key="2">
    <source>
        <dbReference type="Proteomes" id="UP000053232"/>
    </source>
</evidence>
<keyword evidence="2" id="KW-1185">Reference proteome</keyword>
<keyword evidence="1" id="KW-0067">ATP-binding</keyword>
<dbReference type="EMBL" id="ARYC01001860">
    <property type="protein sequence ID" value="KEJ82940.1"/>
    <property type="molecule type" value="Genomic_DNA"/>
</dbReference>
<evidence type="ECO:0000313" key="1">
    <source>
        <dbReference type="EMBL" id="KEJ82940.1"/>
    </source>
</evidence>
<dbReference type="GO" id="GO:0004386">
    <property type="term" value="F:helicase activity"/>
    <property type="evidence" value="ECO:0007669"/>
    <property type="project" value="UniProtKB-KW"/>
</dbReference>
<name>A0A073I0A3_9SPIT</name>
<gene>
    <name evidence="1" type="ORF">OXYTRIMIC_667</name>
</gene>
<keyword evidence="1" id="KW-0347">Helicase</keyword>
<keyword evidence="1" id="KW-0547">Nucleotide-binding</keyword>
<proteinExistence type="predicted"/>
<keyword evidence="1" id="KW-0378">Hydrolase</keyword>
<comment type="caution">
    <text evidence="1">The sequence shown here is derived from an EMBL/GenBank/DDBJ whole genome shotgun (WGS) entry which is preliminary data.</text>
</comment>